<dbReference type="GO" id="GO:0010333">
    <property type="term" value="F:terpene synthase activity"/>
    <property type="evidence" value="ECO:0007669"/>
    <property type="project" value="InterPro"/>
</dbReference>
<evidence type="ECO:0000256" key="2">
    <source>
        <dbReference type="ARBA" id="ARBA00006333"/>
    </source>
</evidence>
<keyword evidence="9" id="KW-1185">Reference proteome</keyword>
<dbReference type="Gene3D" id="1.10.600.10">
    <property type="entry name" value="Farnesyl Diphosphate Synthase"/>
    <property type="match status" value="1"/>
</dbReference>
<dbReference type="PANTHER" id="PTHR35201">
    <property type="entry name" value="TERPENE SYNTHASE"/>
    <property type="match status" value="1"/>
</dbReference>
<keyword evidence="4 6" id="KW-0460">Magnesium</keyword>
<dbReference type="PANTHER" id="PTHR35201:SF4">
    <property type="entry name" value="BETA-PINACENE SYNTHASE-RELATED"/>
    <property type="match status" value="1"/>
</dbReference>
<dbReference type="GO" id="GO:0046872">
    <property type="term" value="F:metal ion binding"/>
    <property type="evidence" value="ECO:0007669"/>
    <property type="project" value="UniProtKB-KW"/>
</dbReference>
<organism evidence="8 9">
    <name type="scientific">Crucibulum laeve</name>
    <dbReference type="NCBI Taxonomy" id="68775"/>
    <lineage>
        <taxon>Eukaryota</taxon>
        <taxon>Fungi</taxon>
        <taxon>Dikarya</taxon>
        <taxon>Basidiomycota</taxon>
        <taxon>Agaricomycotina</taxon>
        <taxon>Agaricomycetes</taxon>
        <taxon>Agaricomycetidae</taxon>
        <taxon>Agaricales</taxon>
        <taxon>Agaricineae</taxon>
        <taxon>Nidulariaceae</taxon>
        <taxon>Crucibulum</taxon>
    </lineage>
</organism>
<protein>
    <recommendedName>
        <fullName evidence="6">Terpene synthase</fullName>
        <ecNumber evidence="6">4.2.3.-</ecNumber>
    </recommendedName>
</protein>
<evidence type="ECO:0000256" key="1">
    <source>
        <dbReference type="ARBA" id="ARBA00001946"/>
    </source>
</evidence>
<comment type="cofactor">
    <cofactor evidence="1 6">
        <name>Mg(2+)</name>
        <dbReference type="ChEBI" id="CHEBI:18420"/>
    </cofactor>
</comment>
<accession>A0A5C3M123</accession>
<evidence type="ECO:0000313" key="9">
    <source>
        <dbReference type="Proteomes" id="UP000308652"/>
    </source>
</evidence>
<evidence type="ECO:0000313" key="8">
    <source>
        <dbReference type="EMBL" id="TFK38705.1"/>
    </source>
</evidence>
<dbReference type="GO" id="GO:0008299">
    <property type="term" value="P:isoprenoid biosynthetic process"/>
    <property type="evidence" value="ECO:0007669"/>
    <property type="project" value="UniProtKB-ARBA"/>
</dbReference>
<dbReference type="Pfam" id="PF19086">
    <property type="entry name" value="Terpene_syn_C_2"/>
    <property type="match status" value="1"/>
</dbReference>
<evidence type="ECO:0000256" key="4">
    <source>
        <dbReference type="ARBA" id="ARBA00022842"/>
    </source>
</evidence>
<evidence type="ECO:0000256" key="7">
    <source>
        <dbReference type="SAM" id="Coils"/>
    </source>
</evidence>
<comment type="similarity">
    <text evidence="2 6">Belongs to the terpene synthase family.</text>
</comment>
<dbReference type="InterPro" id="IPR008949">
    <property type="entry name" value="Isoprenoid_synthase_dom_sf"/>
</dbReference>
<keyword evidence="3 6" id="KW-0479">Metal-binding</keyword>
<dbReference type="AlphaFoldDB" id="A0A5C3M123"/>
<gene>
    <name evidence="8" type="ORF">BDQ12DRAFT_746499</name>
</gene>
<keyword evidence="7" id="KW-0175">Coiled coil</keyword>
<dbReference type="EMBL" id="ML213602">
    <property type="protein sequence ID" value="TFK38705.1"/>
    <property type="molecule type" value="Genomic_DNA"/>
</dbReference>
<keyword evidence="5 6" id="KW-0456">Lyase</keyword>
<reference evidence="8 9" key="1">
    <citation type="journal article" date="2019" name="Nat. Ecol. Evol.">
        <title>Megaphylogeny resolves global patterns of mushroom evolution.</title>
        <authorList>
            <person name="Varga T."/>
            <person name="Krizsan K."/>
            <person name="Foldi C."/>
            <person name="Dima B."/>
            <person name="Sanchez-Garcia M."/>
            <person name="Sanchez-Ramirez S."/>
            <person name="Szollosi G.J."/>
            <person name="Szarkandi J.G."/>
            <person name="Papp V."/>
            <person name="Albert L."/>
            <person name="Andreopoulos W."/>
            <person name="Angelini C."/>
            <person name="Antonin V."/>
            <person name="Barry K.W."/>
            <person name="Bougher N.L."/>
            <person name="Buchanan P."/>
            <person name="Buyck B."/>
            <person name="Bense V."/>
            <person name="Catcheside P."/>
            <person name="Chovatia M."/>
            <person name="Cooper J."/>
            <person name="Damon W."/>
            <person name="Desjardin D."/>
            <person name="Finy P."/>
            <person name="Geml J."/>
            <person name="Haridas S."/>
            <person name="Hughes K."/>
            <person name="Justo A."/>
            <person name="Karasinski D."/>
            <person name="Kautmanova I."/>
            <person name="Kiss B."/>
            <person name="Kocsube S."/>
            <person name="Kotiranta H."/>
            <person name="LaButti K.M."/>
            <person name="Lechner B.E."/>
            <person name="Liimatainen K."/>
            <person name="Lipzen A."/>
            <person name="Lukacs Z."/>
            <person name="Mihaltcheva S."/>
            <person name="Morgado L.N."/>
            <person name="Niskanen T."/>
            <person name="Noordeloos M.E."/>
            <person name="Ohm R.A."/>
            <person name="Ortiz-Santana B."/>
            <person name="Ovrebo C."/>
            <person name="Racz N."/>
            <person name="Riley R."/>
            <person name="Savchenko A."/>
            <person name="Shiryaev A."/>
            <person name="Soop K."/>
            <person name="Spirin V."/>
            <person name="Szebenyi C."/>
            <person name="Tomsovsky M."/>
            <person name="Tulloss R.E."/>
            <person name="Uehling J."/>
            <person name="Grigoriev I.V."/>
            <person name="Vagvolgyi C."/>
            <person name="Papp T."/>
            <person name="Martin F.M."/>
            <person name="Miettinen O."/>
            <person name="Hibbett D.S."/>
            <person name="Nagy L.G."/>
        </authorList>
    </citation>
    <scope>NUCLEOTIDE SEQUENCE [LARGE SCALE GENOMIC DNA]</scope>
    <source>
        <strain evidence="8 9">CBS 166.37</strain>
    </source>
</reference>
<feature type="coiled-coil region" evidence="7">
    <location>
        <begin position="227"/>
        <end position="254"/>
    </location>
</feature>
<evidence type="ECO:0000256" key="5">
    <source>
        <dbReference type="ARBA" id="ARBA00023239"/>
    </source>
</evidence>
<sequence>MSSPSPEPERFIHPFPDLVSSTVTDLVEIVASISSFSFLLDDLVDESWSKEQLHTALGPIYALTQGDQMPDFGKLSELEAVVVNIFSKIRAYDANTTSNFGIDICKGMLKWYIELKREDTKALSAKGLESYLSFRPGAAGVELRDFLIRSRSFLIDHYPSGSHHLMEEALLVELEDVVGRHGSLINDMYSYRREIKTATMRNEDPMALENAVVISTNEKKLDEAQAFDFLMEYVARLEEKLLSLEEELKTIYGDGDEWSSLERYINGQKAVCAGNWVYSTVSKKYNFDF</sequence>
<dbReference type="EC" id="4.2.3.-" evidence="6"/>
<evidence type="ECO:0000256" key="3">
    <source>
        <dbReference type="ARBA" id="ARBA00022723"/>
    </source>
</evidence>
<dbReference type="InterPro" id="IPR034686">
    <property type="entry name" value="Terpene_cyclase-like_2"/>
</dbReference>
<name>A0A5C3M123_9AGAR</name>
<proteinExistence type="inferred from homology"/>
<evidence type="ECO:0000256" key="6">
    <source>
        <dbReference type="RuleBase" id="RU366034"/>
    </source>
</evidence>
<dbReference type="OrthoDB" id="3349471at2759"/>
<dbReference type="SUPFAM" id="SSF48576">
    <property type="entry name" value="Terpenoid synthases"/>
    <property type="match status" value="1"/>
</dbReference>
<dbReference type="Proteomes" id="UP000308652">
    <property type="component" value="Unassembled WGS sequence"/>
</dbReference>